<accession>A0A8E2AG70</accession>
<dbReference type="AlphaFoldDB" id="A0A8E2AG70"/>
<evidence type="ECO:0000313" key="2">
    <source>
        <dbReference type="Proteomes" id="UP000250043"/>
    </source>
</evidence>
<dbReference type="OrthoDB" id="2368680at2759"/>
<name>A0A8E2AG70_9APHY</name>
<organism evidence="1 2">
    <name type="scientific">Obba rivulosa</name>
    <dbReference type="NCBI Taxonomy" id="1052685"/>
    <lineage>
        <taxon>Eukaryota</taxon>
        <taxon>Fungi</taxon>
        <taxon>Dikarya</taxon>
        <taxon>Basidiomycota</taxon>
        <taxon>Agaricomycotina</taxon>
        <taxon>Agaricomycetes</taxon>
        <taxon>Polyporales</taxon>
        <taxon>Gelatoporiaceae</taxon>
        <taxon>Obba</taxon>
    </lineage>
</organism>
<protein>
    <submittedName>
        <fullName evidence="1">Uncharacterized protein</fullName>
    </submittedName>
</protein>
<dbReference type="EMBL" id="KV722997">
    <property type="protein sequence ID" value="OCH83558.1"/>
    <property type="molecule type" value="Genomic_DNA"/>
</dbReference>
<evidence type="ECO:0000313" key="1">
    <source>
        <dbReference type="EMBL" id="OCH83558.1"/>
    </source>
</evidence>
<feature type="non-terminal residue" evidence="1">
    <location>
        <position position="108"/>
    </location>
</feature>
<sequence length="108" mass="12064">SVSGRWMSAIEMAQDFAGLPARTALESVRLKESSLDLYLPEHHHVESVHFTFSGGQPLIPALAVIQTPHHEYYILRDNGMQIGCEEENVAEVWREVLSCDASGRSLSR</sequence>
<dbReference type="Proteomes" id="UP000250043">
    <property type="component" value="Unassembled WGS sequence"/>
</dbReference>
<gene>
    <name evidence="1" type="ORF">OBBRIDRAFT_742965</name>
</gene>
<proteinExistence type="predicted"/>
<keyword evidence="2" id="KW-1185">Reference proteome</keyword>
<reference evidence="1 2" key="1">
    <citation type="submission" date="2016-07" db="EMBL/GenBank/DDBJ databases">
        <title>Draft genome of the white-rot fungus Obba rivulosa 3A-2.</title>
        <authorList>
            <consortium name="DOE Joint Genome Institute"/>
            <person name="Miettinen O."/>
            <person name="Riley R."/>
            <person name="Acob R."/>
            <person name="Barry K."/>
            <person name="Cullen D."/>
            <person name="De Vries R."/>
            <person name="Hainaut M."/>
            <person name="Hatakka A."/>
            <person name="Henrissat B."/>
            <person name="Hilden K."/>
            <person name="Kuo R."/>
            <person name="Labutti K."/>
            <person name="Lipzen A."/>
            <person name="Makela M.R."/>
            <person name="Sandor L."/>
            <person name="Spatafora J.W."/>
            <person name="Grigoriev I.V."/>
            <person name="Hibbett D.S."/>
        </authorList>
    </citation>
    <scope>NUCLEOTIDE SEQUENCE [LARGE SCALE GENOMIC DNA]</scope>
    <source>
        <strain evidence="1 2">3A-2</strain>
    </source>
</reference>